<keyword evidence="1" id="KW-0812">Transmembrane</keyword>
<proteinExistence type="predicted"/>
<keyword evidence="3" id="KW-1185">Reference proteome</keyword>
<dbReference type="AlphaFoldDB" id="J9DFJ2"/>
<dbReference type="EMBL" id="AFBI03000174">
    <property type="protein sequence ID" value="EJW01370.1"/>
    <property type="molecule type" value="Genomic_DNA"/>
</dbReference>
<comment type="caution">
    <text evidence="2">The sequence shown here is derived from an EMBL/GenBank/DDBJ whole genome shotgun (WGS) entry which is preliminary data.</text>
</comment>
<protein>
    <submittedName>
        <fullName evidence="2">Uncharacterized protein</fullName>
    </submittedName>
</protein>
<keyword evidence="1" id="KW-1133">Transmembrane helix</keyword>
<dbReference type="VEuPathDB" id="MicrosporidiaDB:EDEG_03998"/>
<evidence type="ECO:0000256" key="1">
    <source>
        <dbReference type="SAM" id="Phobius"/>
    </source>
</evidence>
<dbReference type="HOGENOM" id="CLU_2793954_0_0_1"/>
<feature type="transmembrane region" description="Helical" evidence="1">
    <location>
        <begin position="44"/>
        <end position="62"/>
    </location>
</feature>
<organism evidence="2 3">
    <name type="scientific">Edhazardia aedis (strain USNM 41457)</name>
    <name type="common">Microsporidian parasite</name>
    <dbReference type="NCBI Taxonomy" id="1003232"/>
    <lineage>
        <taxon>Eukaryota</taxon>
        <taxon>Fungi</taxon>
        <taxon>Fungi incertae sedis</taxon>
        <taxon>Microsporidia</taxon>
        <taxon>Edhazardia</taxon>
    </lineage>
</organism>
<sequence length="68" mass="8252">MLRNLQNSYVTVMHTNYMIQISPENKVYKELCSRNCVRMNCTKISFFRFFICIFSIFFLSNLKNFLYS</sequence>
<reference evidence="3" key="2">
    <citation type="submission" date="2015-07" db="EMBL/GenBank/DDBJ databases">
        <title>Contrasting host-pathogen interactions and genome evolution in two generalist and specialist microsporidian pathogens of mosquitoes.</title>
        <authorList>
            <consortium name="The Broad Institute Genomics Platform"/>
            <consortium name="The Broad Institute Genome Sequencing Center for Infectious Disease"/>
            <person name="Cuomo C.A."/>
            <person name="Sanscrainte N.D."/>
            <person name="Goldberg J.M."/>
            <person name="Heiman D."/>
            <person name="Young S."/>
            <person name="Zeng Q."/>
            <person name="Becnel J.J."/>
            <person name="Birren B.W."/>
        </authorList>
    </citation>
    <scope>NUCLEOTIDE SEQUENCE [LARGE SCALE GENOMIC DNA]</scope>
    <source>
        <strain evidence="3">USNM 41457</strain>
    </source>
</reference>
<evidence type="ECO:0000313" key="2">
    <source>
        <dbReference type="EMBL" id="EJW01370.1"/>
    </source>
</evidence>
<dbReference type="Proteomes" id="UP000003163">
    <property type="component" value="Unassembled WGS sequence"/>
</dbReference>
<evidence type="ECO:0000313" key="3">
    <source>
        <dbReference type="Proteomes" id="UP000003163"/>
    </source>
</evidence>
<accession>J9DFJ2</accession>
<dbReference type="InParanoid" id="J9DFJ2"/>
<gene>
    <name evidence="2" type="ORF">EDEG_03998</name>
</gene>
<name>J9DFJ2_EDHAE</name>
<keyword evidence="1" id="KW-0472">Membrane</keyword>
<reference evidence="2 3" key="1">
    <citation type="submission" date="2011-08" db="EMBL/GenBank/DDBJ databases">
        <authorList>
            <person name="Liu Z.J."/>
            <person name="Shi F.L."/>
            <person name="Lu J.Q."/>
            <person name="Li M."/>
            <person name="Wang Z.L."/>
        </authorList>
    </citation>
    <scope>NUCLEOTIDE SEQUENCE [LARGE SCALE GENOMIC DNA]</scope>
    <source>
        <strain evidence="2 3">USNM 41457</strain>
    </source>
</reference>